<proteinExistence type="predicted"/>
<protein>
    <submittedName>
        <fullName evidence="2">Predicted metal-binding membrane protein</fullName>
    </submittedName>
</protein>
<evidence type="ECO:0000256" key="1">
    <source>
        <dbReference type="SAM" id="Phobius"/>
    </source>
</evidence>
<keyword evidence="1" id="KW-1133">Transmembrane helix</keyword>
<dbReference type="RefSeq" id="WP_231975057.1">
    <property type="nucleotide sequence ID" value="NZ_LT629785.1"/>
</dbReference>
<feature type="transmembrane region" description="Helical" evidence="1">
    <location>
        <begin position="108"/>
        <end position="130"/>
    </location>
</feature>
<keyword evidence="1" id="KW-0472">Membrane</keyword>
<dbReference type="AlphaFoldDB" id="A0A1H2EGY1"/>
<name>A0A1H2EGY1_9PSED</name>
<organism evidence="2 3">
    <name type="scientific">Pseudomonas pohangensis</name>
    <dbReference type="NCBI Taxonomy" id="364197"/>
    <lineage>
        <taxon>Bacteria</taxon>
        <taxon>Pseudomonadati</taxon>
        <taxon>Pseudomonadota</taxon>
        <taxon>Gammaproteobacteria</taxon>
        <taxon>Pseudomonadales</taxon>
        <taxon>Pseudomonadaceae</taxon>
        <taxon>Pseudomonas</taxon>
    </lineage>
</organism>
<keyword evidence="1" id="KW-0812">Transmembrane</keyword>
<feature type="transmembrane region" description="Helical" evidence="1">
    <location>
        <begin position="203"/>
        <end position="232"/>
    </location>
</feature>
<feature type="transmembrane region" description="Helical" evidence="1">
    <location>
        <begin position="150"/>
        <end position="167"/>
    </location>
</feature>
<dbReference type="EMBL" id="LT629785">
    <property type="protein sequence ID" value="SDT94396.1"/>
    <property type="molecule type" value="Genomic_DNA"/>
</dbReference>
<feature type="transmembrane region" description="Helical" evidence="1">
    <location>
        <begin position="72"/>
        <end position="96"/>
    </location>
</feature>
<accession>A0A1H2EGY1</accession>
<sequence>MNTLPRQPRGWLQALQGNRLLLGCVLALLALCWLLLYRMGASMSATSALMVQGMGEMSMPWTAADALLMFAMWAVMMVAMMLPSAVPMLLLYGQVASRRFDKTQVRKALLLFGLGYLLVWSAFSLLATLLQWQLEQWRLLDAQMRSSSQWLAAALLIGAGIYQWLPLKQACLRRCGMPLRFILEHWQAGLAGSWRMGLAHGMFCLGCCWALMGLLFVGGVMNLTWVALLGLYVLLEKLLPQQRWLSLLGGLLLVIWGLWLAAGAMGN</sequence>
<gene>
    <name evidence="2" type="ORF">SAMN05216296_0775</name>
</gene>
<dbReference type="InterPro" id="IPR018688">
    <property type="entry name" value="PpoB2-like"/>
</dbReference>
<evidence type="ECO:0000313" key="3">
    <source>
        <dbReference type="Proteomes" id="UP000243232"/>
    </source>
</evidence>
<dbReference type="STRING" id="364197.SAMN05216296_0775"/>
<dbReference type="Proteomes" id="UP000243232">
    <property type="component" value="Chromosome I"/>
</dbReference>
<dbReference type="Pfam" id="PF09948">
    <property type="entry name" value="PpoB2"/>
    <property type="match status" value="1"/>
</dbReference>
<keyword evidence="3" id="KW-1185">Reference proteome</keyword>
<evidence type="ECO:0000313" key="2">
    <source>
        <dbReference type="EMBL" id="SDT94396.1"/>
    </source>
</evidence>
<feature type="transmembrane region" description="Helical" evidence="1">
    <location>
        <begin position="244"/>
        <end position="262"/>
    </location>
</feature>
<reference evidence="3" key="1">
    <citation type="submission" date="2016-10" db="EMBL/GenBank/DDBJ databases">
        <authorList>
            <person name="Varghese N."/>
            <person name="Submissions S."/>
        </authorList>
    </citation>
    <scope>NUCLEOTIDE SEQUENCE [LARGE SCALE GENOMIC DNA]</scope>
    <source>
        <strain evidence="3">DSM 17875</strain>
    </source>
</reference>